<dbReference type="OrthoDB" id="1935146at2759"/>
<evidence type="ECO:0000256" key="5">
    <source>
        <dbReference type="ARBA" id="ARBA00023242"/>
    </source>
</evidence>
<evidence type="ECO:0000256" key="3">
    <source>
        <dbReference type="ARBA" id="ARBA00022574"/>
    </source>
</evidence>
<dbReference type="GeneID" id="22912529"/>
<evidence type="ECO:0000256" key="6">
    <source>
        <dbReference type="ARBA" id="ARBA00025767"/>
    </source>
</evidence>
<feature type="compositionally biased region" description="Basic and acidic residues" evidence="7">
    <location>
        <begin position="28"/>
        <end position="44"/>
    </location>
</feature>
<feature type="region of interest" description="Disordered" evidence="7">
    <location>
        <begin position="28"/>
        <end position="85"/>
    </location>
</feature>
<comment type="subcellular location">
    <subcellularLocation>
        <location evidence="1">Nucleus</location>
        <location evidence="1">Nucleolus</location>
    </subcellularLocation>
</comment>
<dbReference type="RefSeq" id="XP_011130244.1">
    <property type="nucleotide sequence ID" value="XM_011131942.1"/>
</dbReference>
<proteinExistence type="inferred from homology"/>
<name>A0A023B7J0_GRENI</name>
<reference evidence="8" key="1">
    <citation type="submission" date="2013-12" db="EMBL/GenBank/DDBJ databases">
        <authorList>
            <person name="Omoto C.K."/>
            <person name="Sibley D."/>
            <person name="Venepally P."/>
            <person name="Hadjithomas M."/>
            <person name="Karamycheva S."/>
            <person name="Brunk B."/>
            <person name="Roos D."/>
            <person name="Caler E."/>
            <person name="Lorenzi H."/>
        </authorList>
    </citation>
    <scope>NUCLEOTIDE SEQUENCE</scope>
</reference>
<dbReference type="GO" id="GO:0006364">
    <property type="term" value="P:rRNA processing"/>
    <property type="evidence" value="ECO:0007669"/>
    <property type="project" value="UniProtKB-KW"/>
</dbReference>
<keyword evidence="5" id="KW-0539">Nucleus</keyword>
<comment type="similarity">
    <text evidence="6">Belongs to the WD repeat UTP18 family.</text>
</comment>
<dbReference type="VEuPathDB" id="CryptoDB:GNI_068860"/>
<dbReference type="Proteomes" id="UP000019763">
    <property type="component" value="Unassembled WGS sequence"/>
</dbReference>
<dbReference type="PANTHER" id="PTHR18359:SF0">
    <property type="entry name" value="U3 SMALL NUCLEOLAR RNA-ASSOCIATED PROTEIN 18 HOMOLOG"/>
    <property type="match status" value="1"/>
</dbReference>
<evidence type="ECO:0000313" key="8">
    <source>
        <dbReference type="EMBL" id="EZG67411.1"/>
    </source>
</evidence>
<dbReference type="GO" id="GO:0032040">
    <property type="term" value="C:small-subunit processome"/>
    <property type="evidence" value="ECO:0007669"/>
    <property type="project" value="TreeGrafter"/>
</dbReference>
<dbReference type="SUPFAM" id="SSF50978">
    <property type="entry name" value="WD40 repeat-like"/>
    <property type="match status" value="1"/>
</dbReference>
<feature type="compositionally biased region" description="Basic and acidic residues" evidence="7">
    <location>
        <begin position="53"/>
        <end position="74"/>
    </location>
</feature>
<keyword evidence="3" id="KW-0853">WD repeat</keyword>
<evidence type="ECO:0000256" key="2">
    <source>
        <dbReference type="ARBA" id="ARBA00022552"/>
    </source>
</evidence>
<dbReference type="GO" id="GO:0034388">
    <property type="term" value="C:Pwp2p-containing subcomplex of 90S preribosome"/>
    <property type="evidence" value="ECO:0007669"/>
    <property type="project" value="TreeGrafter"/>
</dbReference>
<dbReference type="EMBL" id="AFNH02000517">
    <property type="protein sequence ID" value="EZG67411.1"/>
    <property type="molecule type" value="Genomic_DNA"/>
</dbReference>
<dbReference type="InterPro" id="IPR036322">
    <property type="entry name" value="WD40_repeat_dom_sf"/>
</dbReference>
<evidence type="ECO:0000256" key="4">
    <source>
        <dbReference type="ARBA" id="ARBA00022737"/>
    </source>
</evidence>
<organism evidence="8 9">
    <name type="scientific">Gregarina niphandrodes</name>
    <name type="common">Septate eugregarine</name>
    <dbReference type="NCBI Taxonomy" id="110365"/>
    <lineage>
        <taxon>Eukaryota</taxon>
        <taxon>Sar</taxon>
        <taxon>Alveolata</taxon>
        <taxon>Apicomplexa</taxon>
        <taxon>Conoidasida</taxon>
        <taxon>Gregarinasina</taxon>
        <taxon>Eugregarinorida</taxon>
        <taxon>Gregarinidae</taxon>
        <taxon>Gregarina</taxon>
    </lineage>
</organism>
<evidence type="ECO:0008006" key="10">
    <source>
        <dbReference type="Google" id="ProtNLM"/>
    </source>
</evidence>
<dbReference type="AlphaFoldDB" id="A0A023B7J0"/>
<evidence type="ECO:0000256" key="1">
    <source>
        <dbReference type="ARBA" id="ARBA00004604"/>
    </source>
</evidence>
<dbReference type="SMART" id="SM00320">
    <property type="entry name" value="WD40"/>
    <property type="match status" value="4"/>
</dbReference>
<gene>
    <name evidence="8" type="ORF">GNI_068860</name>
</gene>
<dbReference type="Gene3D" id="2.130.10.10">
    <property type="entry name" value="YVTN repeat-like/Quinoprotein amine dehydrogenase"/>
    <property type="match status" value="1"/>
</dbReference>
<sequence length="426" mass="47404">MRPAKTTEDVFELLDSVTEALVFGAAVEKRRKEAGKKEEVKKEEITEDEITDESPRKRSRKSSDWLERLRRKGSETPSNVNGSDYRAQKVLSNEIHIVRDAARVVRPGYLRVRNYGLLTGARTSHRGAVTALGFRPRDATSDLAWSVSVDKKMLIYSVAETKKEVLGAVMVEDARIEHATLSSDKERVLCLSDRANIFSIHLETRQLMKLPYIGRRGDQNYFRSILCHNGIACVLDDRGCIYQIDERTNQVVRKYNSGSDTTAMAFLPNGVLLSGDAAGDIYQWDTSAKGRCISRTQLSGSLGISSLVINSNKLIVGDAGGVVTQHKLDAPYTLLKTYSNLTGVANTLFSHPKHNLVVAANNDKNDNVRLLNVEEGYVFQNWPGDKLDCGKITCGAFSESNGWVGLGNSQGVVKLWHFPDYTYSFF</sequence>
<accession>A0A023B7J0</accession>
<keyword evidence="4" id="KW-0677">Repeat</keyword>
<dbReference type="InterPro" id="IPR001680">
    <property type="entry name" value="WD40_rpt"/>
</dbReference>
<keyword evidence="2" id="KW-0698">rRNA processing</keyword>
<evidence type="ECO:0000313" key="9">
    <source>
        <dbReference type="Proteomes" id="UP000019763"/>
    </source>
</evidence>
<evidence type="ECO:0000256" key="7">
    <source>
        <dbReference type="SAM" id="MobiDB-lite"/>
    </source>
</evidence>
<dbReference type="eggNOG" id="KOG2055">
    <property type="taxonomic scope" value="Eukaryota"/>
</dbReference>
<protein>
    <recommendedName>
        <fullName evidence="10">WD domain, G-beta repeat protein</fullName>
    </recommendedName>
</protein>
<dbReference type="InterPro" id="IPR045161">
    <property type="entry name" value="Utp18"/>
</dbReference>
<comment type="caution">
    <text evidence="8">The sequence shown here is derived from an EMBL/GenBank/DDBJ whole genome shotgun (WGS) entry which is preliminary data.</text>
</comment>
<keyword evidence="9" id="KW-1185">Reference proteome</keyword>
<dbReference type="PANTHER" id="PTHR18359">
    <property type="entry name" value="WD-REPEAT PROTEIN-RELATED"/>
    <property type="match status" value="1"/>
</dbReference>
<dbReference type="InterPro" id="IPR015943">
    <property type="entry name" value="WD40/YVTN_repeat-like_dom_sf"/>
</dbReference>